<gene>
    <name evidence="4" type="ORF">HXX76_003576</name>
</gene>
<evidence type="ECO:0000256" key="1">
    <source>
        <dbReference type="PROSITE-ProRule" id="PRU10141"/>
    </source>
</evidence>
<proteinExistence type="predicted"/>
<dbReference type="InterPro" id="IPR017441">
    <property type="entry name" value="Protein_kinase_ATP_BS"/>
</dbReference>
<comment type="caution">
    <text evidence="4">The sequence shown here is derived from an EMBL/GenBank/DDBJ whole genome shotgun (WGS) entry which is preliminary data.</text>
</comment>
<dbReference type="PROSITE" id="PS50011">
    <property type="entry name" value="PROTEIN_KINASE_DOM"/>
    <property type="match status" value="1"/>
</dbReference>
<protein>
    <recommendedName>
        <fullName evidence="3">Protein kinase domain-containing protein</fullName>
    </recommendedName>
</protein>
<feature type="compositionally biased region" description="Low complexity" evidence="2">
    <location>
        <begin position="350"/>
        <end position="366"/>
    </location>
</feature>
<feature type="region of interest" description="Disordered" evidence="2">
    <location>
        <begin position="606"/>
        <end position="673"/>
    </location>
</feature>
<dbReference type="PANTHER" id="PTHR44329:SF214">
    <property type="entry name" value="PROTEIN KINASE DOMAIN-CONTAINING PROTEIN"/>
    <property type="match status" value="1"/>
</dbReference>
<dbReference type="PANTHER" id="PTHR44329">
    <property type="entry name" value="SERINE/THREONINE-PROTEIN KINASE TNNI3K-RELATED"/>
    <property type="match status" value="1"/>
</dbReference>
<dbReference type="OrthoDB" id="536306at2759"/>
<feature type="compositionally biased region" description="Low complexity" evidence="2">
    <location>
        <begin position="462"/>
        <end position="476"/>
    </location>
</feature>
<dbReference type="Pfam" id="PF00069">
    <property type="entry name" value="Pkinase"/>
    <property type="match status" value="1"/>
</dbReference>
<reference evidence="4" key="1">
    <citation type="journal article" date="2020" name="bioRxiv">
        <title>Comparative genomics of Chlamydomonas.</title>
        <authorList>
            <person name="Craig R.J."/>
            <person name="Hasan A.R."/>
            <person name="Ness R.W."/>
            <person name="Keightley P.D."/>
        </authorList>
    </citation>
    <scope>NUCLEOTIDE SEQUENCE</scope>
    <source>
        <strain evidence="4">SAG 7.73</strain>
    </source>
</reference>
<dbReference type="SUPFAM" id="SSF56112">
    <property type="entry name" value="Protein kinase-like (PK-like)"/>
    <property type="match status" value="1"/>
</dbReference>
<evidence type="ECO:0000256" key="2">
    <source>
        <dbReference type="SAM" id="MobiDB-lite"/>
    </source>
</evidence>
<evidence type="ECO:0000313" key="5">
    <source>
        <dbReference type="Proteomes" id="UP000650467"/>
    </source>
</evidence>
<feature type="compositionally biased region" description="Gly residues" evidence="2">
    <location>
        <begin position="227"/>
        <end position="240"/>
    </location>
</feature>
<feature type="compositionally biased region" description="Acidic residues" evidence="2">
    <location>
        <begin position="477"/>
        <end position="488"/>
    </location>
</feature>
<dbReference type="Proteomes" id="UP000650467">
    <property type="component" value="Unassembled WGS sequence"/>
</dbReference>
<keyword evidence="1" id="KW-0547">Nucleotide-binding</keyword>
<dbReference type="GO" id="GO:0005524">
    <property type="term" value="F:ATP binding"/>
    <property type="evidence" value="ECO:0007669"/>
    <property type="project" value="UniProtKB-UniRule"/>
</dbReference>
<feature type="compositionally biased region" description="Low complexity" evidence="2">
    <location>
        <begin position="636"/>
        <end position="651"/>
    </location>
</feature>
<dbReference type="PROSITE" id="PS00107">
    <property type="entry name" value="PROTEIN_KINASE_ATP"/>
    <property type="match status" value="1"/>
</dbReference>
<dbReference type="InterPro" id="IPR000719">
    <property type="entry name" value="Prot_kinase_dom"/>
</dbReference>
<feature type="region of interest" description="Disordered" evidence="2">
    <location>
        <begin position="461"/>
        <end position="492"/>
    </location>
</feature>
<evidence type="ECO:0000313" key="4">
    <source>
        <dbReference type="EMBL" id="KAG2440719.1"/>
    </source>
</evidence>
<dbReference type="CDD" id="cd14014">
    <property type="entry name" value="STKc_PknB_like"/>
    <property type="match status" value="1"/>
</dbReference>
<dbReference type="SMART" id="SM00220">
    <property type="entry name" value="S_TKc"/>
    <property type="match status" value="1"/>
</dbReference>
<dbReference type="AlphaFoldDB" id="A0A835THZ5"/>
<keyword evidence="1" id="KW-0067">ATP-binding</keyword>
<feature type="region of interest" description="Disordered" evidence="2">
    <location>
        <begin position="341"/>
        <end position="387"/>
    </location>
</feature>
<dbReference type="EMBL" id="JAEHOC010000006">
    <property type="protein sequence ID" value="KAG2440719.1"/>
    <property type="molecule type" value="Genomic_DNA"/>
</dbReference>
<dbReference type="InterPro" id="IPR011009">
    <property type="entry name" value="Kinase-like_dom_sf"/>
</dbReference>
<feature type="region of interest" description="Disordered" evidence="2">
    <location>
        <begin position="224"/>
        <end position="249"/>
    </location>
</feature>
<dbReference type="GO" id="GO:0004674">
    <property type="term" value="F:protein serine/threonine kinase activity"/>
    <property type="evidence" value="ECO:0007669"/>
    <property type="project" value="TreeGrafter"/>
</dbReference>
<feature type="binding site" evidence="1">
    <location>
        <position position="79"/>
    </location>
    <ligand>
        <name>ATP</name>
        <dbReference type="ChEBI" id="CHEBI:30616"/>
    </ligand>
</feature>
<dbReference type="Gene3D" id="3.30.200.20">
    <property type="entry name" value="Phosphorylase Kinase, domain 1"/>
    <property type="match status" value="1"/>
</dbReference>
<dbReference type="InterPro" id="IPR051681">
    <property type="entry name" value="Ser/Thr_Kinases-Pseudokinases"/>
</dbReference>
<organism evidence="4 5">
    <name type="scientific">Chlamydomonas incerta</name>
    <dbReference type="NCBI Taxonomy" id="51695"/>
    <lineage>
        <taxon>Eukaryota</taxon>
        <taxon>Viridiplantae</taxon>
        <taxon>Chlorophyta</taxon>
        <taxon>core chlorophytes</taxon>
        <taxon>Chlorophyceae</taxon>
        <taxon>CS clade</taxon>
        <taxon>Chlamydomonadales</taxon>
        <taxon>Chlamydomonadaceae</taxon>
        <taxon>Chlamydomonas</taxon>
    </lineage>
</organism>
<keyword evidence="5" id="KW-1185">Reference proteome</keyword>
<accession>A0A835THZ5</accession>
<name>A0A835THZ5_CHLIN</name>
<dbReference type="Gene3D" id="1.10.510.10">
    <property type="entry name" value="Transferase(Phosphotransferase) domain 1"/>
    <property type="match status" value="1"/>
</dbReference>
<feature type="compositionally biased region" description="Polar residues" evidence="2">
    <location>
        <begin position="652"/>
        <end position="663"/>
    </location>
</feature>
<feature type="domain" description="Protein kinase" evidence="3">
    <location>
        <begin position="52"/>
        <end position="336"/>
    </location>
</feature>
<sequence length="979" mass="103922">MDGGAAGTDSEEERMLREYGLLGDGETSTSSGGGAAGSEPVLLPVLRAADVQLTSQELGSGAFGRVMLGRFHGRDVAVKLLPLLGPAHSRVALRREVAALASLSHRCSSMARLVGITVKDGRLALVMCRYQCSLAQSLAKQPGGRMASDEATLLARDLLRGLAQLHCHGVVMADLKPDNVLLDEAGAPLLCDFGLSRAMRSTLGQHAALSQVAGTANYMSPEQSMVGSGGGGGSAAGGAAGTSTNTSSAGADALISPKSDMWAFGCTLLHALTGRPPWAGLHIGQISVQVGVHKRAPDVPTDLPPNLRSVLLSCLQPDPARRPSAAEALASLEQELRRCIRTAPPPPRPAGASANPHAAAAEPATPSRDATPELPPPQQQQQQPPTLPMTEEQLAAGMSEMLRSVERLKDRISELQAQARGGIGSGYYDESLPALYMQIDEAMDEWMRLREKLVLRRSRRGAAAPPAALQQQAAPEEVSEQPGEEEQDLERREHGLRRELAAARRALDHVSGQLEQRRGVLAAADAAEGLAVPPIGTWRHAWGSDPATTALRQVLHDHQTLARSLEMELSPVASRRLQLQVVRMGRRLRRREAAWRTLLSTDTWEQGDPRLVPAAADPGAGQSDGGRGQPQPPPQLQGQQQLPQPPHLQQQAAANGSPAGTSGPQPPIPHTVGPALSIPSVFLQPSMLARAPEHAPSPRVVASVTMPANGRGLHDEPCANLVAAARGAGGWLAHFGILYEHLDLAVLKLNALGEPLGYTSWARGAVGNNGIDGGCWLQALQLRPGAAPLPRQVVVLDTRVPPPRVSVVLHGCWGTNTATHVVVKPTFSSEQLGAAALAALPPAARARRLHTGGAFELIVDDRRRHVRALLGSGLVRPGAVLHMREREVVDNDTTLEVEWHRVTSRVTCTLGVGANWLVKELKEQIGPMVPGLQERINSGTIGVQVPGRRDVCDDCRELSEYGIGAPGRLLVRLVERQSS</sequence>
<evidence type="ECO:0000259" key="3">
    <source>
        <dbReference type="PROSITE" id="PS50011"/>
    </source>
</evidence>